<dbReference type="SUPFAM" id="SSF50370">
    <property type="entry name" value="Ricin B-like lectins"/>
    <property type="match status" value="2"/>
</dbReference>
<proteinExistence type="predicted"/>
<keyword evidence="1" id="KW-0732">Signal</keyword>
<accession>A0A0F7SM39</accession>
<dbReference type="GO" id="GO:0030246">
    <property type="term" value="F:carbohydrate binding"/>
    <property type="evidence" value="ECO:0007669"/>
    <property type="project" value="UniProtKB-KW"/>
</dbReference>
<reference evidence="3" key="1">
    <citation type="submission" date="2014-08" db="EMBL/GenBank/DDBJ databases">
        <authorList>
            <person name="Sharma Rahul"/>
            <person name="Thines Marco"/>
        </authorList>
    </citation>
    <scope>NUCLEOTIDE SEQUENCE</scope>
</reference>
<dbReference type="PROSITE" id="PS50231">
    <property type="entry name" value="RICIN_B_LECTIN"/>
    <property type="match status" value="2"/>
</dbReference>
<feature type="domain" description="Ricin B lectin" evidence="2">
    <location>
        <begin position="194"/>
        <end position="329"/>
    </location>
</feature>
<dbReference type="Gene3D" id="2.80.10.50">
    <property type="match status" value="2"/>
</dbReference>
<dbReference type="InterPro" id="IPR000772">
    <property type="entry name" value="Ricin_B_lectin"/>
</dbReference>
<dbReference type="EMBL" id="LN483142">
    <property type="protein sequence ID" value="CED83142.1"/>
    <property type="molecule type" value="Genomic_DNA"/>
</dbReference>
<evidence type="ECO:0000313" key="3">
    <source>
        <dbReference type="EMBL" id="CED83142.1"/>
    </source>
</evidence>
<sequence length="330" mass="35313">MLTSLALVLFPAMALAAPTFVTSPQHISPGKDSKLCLAVANQGAFKNGDAVVSVSCDTSYTDGRQLWRVYPGDSQIQLIGSNFCLDAGTDNSNNQPLKIWTCYPGLYQQQWYYTDDNRIAITGGNKCLDLGPNGPQTYQCTPNNDNQVWYTPGTVAPPVSSTTVPPITSTLVPSVTTSVAPPVSSSASPSPPLGGPSLVIHPNGRTDFCLEAVSANNVPVEGSLVQVKVCTGRSNQRFDIYRGDNLVRLSNSNLCLDAGSNIGNNVALKVWTCYPGLKQQQWYYTNDNRIAITGGNQCADNTNGILSSANTLQTYQCITGNNNQVFTVSN</sequence>
<dbReference type="CDD" id="cd00161">
    <property type="entry name" value="beta-trefoil_Ricin-like"/>
    <property type="match status" value="2"/>
</dbReference>
<dbReference type="InterPro" id="IPR035992">
    <property type="entry name" value="Ricin_B-like_lectins"/>
</dbReference>
<feature type="chain" id="PRO_5002522372" evidence="1">
    <location>
        <begin position="17"/>
        <end position="330"/>
    </location>
</feature>
<feature type="signal peptide" evidence="1">
    <location>
        <begin position="1"/>
        <end position="16"/>
    </location>
</feature>
<evidence type="ECO:0000259" key="2">
    <source>
        <dbReference type="SMART" id="SM00458"/>
    </source>
</evidence>
<dbReference type="AlphaFoldDB" id="A0A0F7SM39"/>
<keyword evidence="3" id="KW-0430">Lectin</keyword>
<feature type="domain" description="Ricin B lectin" evidence="2">
    <location>
        <begin position="22"/>
        <end position="152"/>
    </location>
</feature>
<dbReference type="Pfam" id="PF00652">
    <property type="entry name" value="Ricin_B_lectin"/>
    <property type="match status" value="2"/>
</dbReference>
<dbReference type="SMART" id="SM00458">
    <property type="entry name" value="RICIN"/>
    <property type="match status" value="2"/>
</dbReference>
<evidence type="ECO:0000256" key="1">
    <source>
        <dbReference type="SAM" id="SignalP"/>
    </source>
</evidence>
<organism evidence="3">
    <name type="scientific">Phaffia rhodozyma</name>
    <name type="common">Yeast</name>
    <name type="synonym">Xanthophyllomyces dendrorhous</name>
    <dbReference type="NCBI Taxonomy" id="264483"/>
    <lineage>
        <taxon>Eukaryota</taxon>
        <taxon>Fungi</taxon>
        <taxon>Dikarya</taxon>
        <taxon>Basidiomycota</taxon>
        <taxon>Agaricomycotina</taxon>
        <taxon>Tremellomycetes</taxon>
        <taxon>Cystofilobasidiales</taxon>
        <taxon>Mrakiaceae</taxon>
        <taxon>Phaffia</taxon>
    </lineage>
</organism>
<name>A0A0F7SM39_PHARH</name>
<protein>
    <submittedName>
        <fullName evidence="3">Ricin B lectin domain</fullName>
    </submittedName>
</protein>